<gene>
    <name evidence="2" type="ORF">AMORRO_LOCUS13168</name>
</gene>
<dbReference type="AlphaFoldDB" id="A0A9N9I3V9"/>
<sequence>ARKIAESQNSRLYYVDGIFSSNTPSSKPLSPATSTTSDITDDSYLEDRAAVTDTTPDMINERDDTNLVESQSFASSSPKEMVNSSPEDEDAEGEVILFTGRHPSVAESDNNSSGQVSEKSSNRLLTVSTNPTTAEVLLNQVLASNQKSPKGNQNDPTSYWNHFNTPQLFPNNNENNETSASQKLDFLYATTRPLTNNTNSISNSISNDSFDSSPPFSLSTPVSGVPNASLDPLVPPMKRTSSEIKPTSPVTSTSSASLFAFPGSDGGVSKFGLFGNSGTNIQNFSNIPSYLQNKPNVMSATTINPPPGFSTESANLDMHRGSPNQSRFQTSNAFGFSSLDFPFQWNGGYMLNGSSDDNLEAKILNGQSIHKNQDLSSGIKEHEKNSLFWTPNGALSDSQKVNGSHDNFCHLAPGWTPTSIG</sequence>
<evidence type="ECO:0000256" key="1">
    <source>
        <dbReference type="SAM" id="MobiDB-lite"/>
    </source>
</evidence>
<evidence type="ECO:0000313" key="3">
    <source>
        <dbReference type="Proteomes" id="UP000789342"/>
    </source>
</evidence>
<keyword evidence="3" id="KW-1185">Reference proteome</keyword>
<dbReference type="EMBL" id="CAJVPV010021560">
    <property type="protein sequence ID" value="CAG8718317.1"/>
    <property type="molecule type" value="Genomic_DNA"/>
</dbReference>
<feature type="region of interest" description="Disordered" evidence="1">
    <location>
        <begin position="19"/>
        <end position="91"/>
    </location>
</feature>
<organism evidence="2 3">
    <name type="scientific">Acaulospora morrowiae</name>
    <dbReference type="NCBI Taxonomy" id="94023"/>
    <lineage>
        <taxon>Eukaryota</taxon>
        <taxon>Fungi</taxon>
        <taxon>Fungi incertae sedis</taxon>
        <taxon>Mucoromycota</taxon>
        <taxon>Glomeromycotina</taxon>
        <taxon>Glomeromycetes</taxon>
        <taxon>Diversisporales</taxon>
        <taxon>Acaulosporaceae</taxon>
        <taxon>Acaulospora</taxon>
    </lineage>
</organism>
<proteinExistence type="predicted"/>
<evidence type="ECO:0000313" key="2">
    <source>
        <dbReference type="EMBL" id="CAG8718317.1"/>
    </source>
</evidence>
<comment type="caution">
    <text evidence="2">The sequence shown here is derived from an EMBL/GenBank/DDBJ whole genome shotgun (WGS) entry which is preliminary data.</text>
</comment>
<reference evidence="2" key="1">
    <citation type="submission" date="2021-06" db="EMBL/GenBank/DDBJ databases">
        <authorList>
            <person name="Kallberg Y."/>
            <person name="Tangrot J."/>
            <person name="Rosling A."/>
        </authorList>
    </citation>
    <scope>NUCLEOTIDE SEQUENCE</scope>
    <source>
        <strain evidence="2">CL551</strain>
    </source>
</reference>
<protein>
    <submittedName>
        <fullName evidence="2">10155_t:CDS:1</fullName>
    </submittedName>
</protein>
<feature type="compositionally biased region" description="Polar residues" evidence="1">
    <location>
        <begin position="107"/>
        <end position="125"/>
    </location>
</feature>
<dbReference type="Proteomes" id="UP000789342">
    <property type="component" value="Unassembled WGS sequence"/>
</dbReference>
<name>A0A9N9I3V9_9GLOM</name>
<feature type="compositionally biased region" description="Polar residues" evidence="1">
    <location>
        <begin position="67"/>
        <end position="85"/>
    </location>
</feature>
<accession>A0A9N9I3V9</accession>
<feature type="compositionally biased region" description="Polar residues" evidence="1">
    <location>
        <begin position="19"/>
        <end position="32"/>
    </location>
</feature>
<feature type="non-terminal residue" evidence="2">
    <location>
        <position position="421"/>
    </location>
</feature>
<feature type="region of interest" description="Disordered" evidence="1">
    <location>
        <begin position="104"/>
        <end position="125"/>
    </location>
</feature>